<keyword evidence="5" id="KW-1185">Reference proteome</keyword>
<evidence type="ECO:0000313" key="5">
    <source>
        <dbReference type="Proteomes" id="UP001061298"/>
    </source>
</evidence>
<evidence type="ECO:0000256" key="2">
    <source>
        <dbReference type="ARBA" id="ARBA00023002"/>
    </source>
</evidence>
<proteinExistence type="inferred from homology"/>
<dbReference type="SMART" id="SM00822">
    <property type="entry name" value="PKS_KR"/>
    <property type="match status" value="1"/>
</dbReference>
<evidence type="ECO:0000259" key="3">
    <source>
        <dbReference type="SMART" id="SM00822"/>
    </source>
</evidence>
<dbReference type="Proteomes" id="UP001061298">
    <property type="component" value="Chromosome"/>
</dbReference>
<evidence type="ECO:0000313" key="4">
    <source>
        <dbReference type="EMBL" id="UXY22630.1"/>
    </source>
</evidence>
<protein>
    <submittedName>
        <fullName evidence="4">SDR family oxidoreductase</fullName>
    </submittedName>
</protein>
<dbReference type="PRINTS" id="PR00081">
    <property type="entry name" value="GDHRDH"/>
</dbReference>
<dbReference type="Gene3D" id="3.40.50.720">
    <property type="entry name" value="NAD(P)-binding Rossmann-like Domain"/>
    <property type="match status" value="1"/>
</dbReference>
<dbReference type="InterPro" id="IPR036291">
    <property type="entry name" value="NAD(P)-bd_dom_sf"/>
</dbReference>
<organism evidence="4 5">
    <name type="scientific">Streptomyces cynarae</name>
    <dbReference type="NCBI Taxonomy" id="2981134"/>
    <lineage>
        <taxon>Bacteria</taxon>
        <taxon>Bacillati</taxon>
        <taxon>Actinomycetota</taxon>
        <taxon>Actinomycetes</taxon>
        <taxon>Kitasatosporales</taxon>
        <taxon>Streptomycetaceae</taxon>
        <taxon>Streptomyces</taxon>
    </lineage>
</organism>
<sequence>MRTALVTGGGSGIGRATAVALAAQGAKVVVAGRRAHTLIETVKAIEENGGTASHVLADVTIPDEAARAAGATVDRYGSLDTAVNCAGLPSWGLTADMTPAEWEEVVSVNVNGTWLCMKYEIEHMLRQGGGAIVNVSSRIGPHMRVTHQSAYAASKSALSTLTRSAAREYIPHGIRINAVSPGPTDTAMAVWPGETPADRDDRVARDIPAGRLARPEEIAAAVLWLASPDAAFVVGHDLVIDGGLSA</sequence>
<keyword evidence="2" id="KW-0560">Oxidoreductase</keyword>
<reference evidence="4" key="1">
    <citation type="submission" date="2022-10" db="EMBL/GenBank/DDBJ databases">
        <authorList>
            <person name="Mo P."/>
        </authorList>
    </citation>
    <scope>NUCLEOTIDE SEQUENCE</scope>
    <source>
        <strain evidence="4">HUAS 13-4</strain>
    </source>
</reference>
<dbReference type="CDD" id="cd05233">
    <property type="entry name" value="SDR_c"/>
    <property type="match status" value="1"/>
</dbReference>
<accession>A0ABY6E7I8</accession>
<dbReference type="SUPFAM" id="SSF51735">
    <property type="entry name" value="NAD(P)-binding Rossmann-fold domains"/>
    <property type="match status" value="1"/>
</dbReference>
<dbReference type="PRINTS" id="PR00080">
    <property type="entry name" value="SDRFAMILY"/>
</dbReference>
<dbReference type="RefSeq" id="WP_263232699.1">
    <property type="nucleotide sequence ID" value="NZ_CP106793.1"/>
</dbReference>
<dbReference type="PANTHER" id="PTHR42760">
    <property type="entry name" value="SHORT-CHAIN DEHYDROGENASES/REDUCTASES FAMILY MEMBER"/>
    <property type="match status" value="1"/>
</dbReference>
<dbReference type="InterPro" id="IPR057326">
    <property type="entry name" value="KR_dom"/>
</dbReference>
<dbReference type="Pfam" id="PF13561">
    <property type="entry name" value="adh_short_C2"/>
    <property type="match status" value="1"/>
</dbReference>
<dbReference type="InterPro" id="IPR002347">
    <property type="entry name" value="SDR_fam"/>
</dbReference>
<gene>
    <name evidence="4" type="ORF">N8I84_30930</name>
</gene>
<feature type="domain" description="Ketoreductase" evidence="3">
    <location>
        <begin position="2"/>
        <end position="182"/>
    </location>
</feature>
<dbReference type="EMBL" id="CP106793">
    <property type="protein sequence ID" value="UXY22630.1"/>
    <property type="molecule type" value="Genomic_DNA"/>
</dbReference>
<evidence type="ECO:0000256" key="1">
    <source>
        <dbReference type="ARBA" id="ARBA00006484"/>
    </source>
</evidence>
<name>A0ABY6E7I8_9ACTN</name>
<comment type="similarity">
    <text evidence="1">Belongs to the short-chain dehydrogenases/reductases (SDR) family.</text>
</comment>
<dbReference type="PANTHER" id="PTHR42760:SF133">
    <property type="entry name" value="3-OXOACYL-[ACYL-CARRIER-PROTEIN] REDUCTASE"/>
    <property type="match status" value="1"/>
</dbReference>